<dbReference type="EMBL" id="CAJRAY010000077">
    <property type="protein sequence ID" value="CAG5090762.1"/>
    <property type="molecule type" value="Genomic_DNA"/>
</dbReference>
<dbReference type="InterPro" id="IPR029903">
    <property type="entry name" value="RmlD-like-bd"/>
</dbReference>
<comment type="similarity">
    <text evidence="1 2">Belongs to the dTDP-4-dehydrorhamnose reductase family.</text>
</comment>
<dbReference type="Gene3D" id="3.40.50.720">
    <property type="entry name" value="NAD(P)-binding Rossmann-like Domain"/>
    <property type="match status" value="1"/>
</dbReference>
<dbReference type="Pfam" id="PF04321">
    <property type="entry name" value="RmlD_sub_bind"/>
    <property type="match status" value="1"/>
</dbReference>
<evidence type="ECO:0000256" key="2">
    <source>
        <dbReference type="RuleBase" id="RU364082"/>
    </source>
</evidence>
<dbReference type="PANTHER" id="PTHR10491">
    <property type="entry name" value="DTDP-4-DEHYDRORHAMNOSE REDUCTASE"/>
    <property type="match status" value="1"/>
</dbReference>
<dbReference type="Proteomes" id="UP000681526">
    <property type="component" value="Unassembled WGS sequence"/>
</dbReference>
<keyword evidence="2" id="KW-0521">NADP</keyword>
<keyword evidence="5" id="KW-1185">Reference proteome</keyword>
<organism evidence="4 5">
    <name type="scientific">Thermobacillus xylanilyticus</name>
    <dbReference type="NCBI Taxonomy" id="76633"/>
    <lineage>
        <taxon>Bacteria</taxon>
        <taxon>Bacillati</taxon>
        <taxon>Bacillota</taxon>
        <taxon>Bacilli</taxon>
        <taxon>Bacillales</taxon>
        <taxon>Paenibacillaceae</taxon>
        <taxon>Thermobacillus</taxon>
    </lineage>
</organism>
<dbReference type="CDD" id="cd05254">
    <property type="entry name" value="dTDP_HR_like_SDR_e"/>
    <property type="match status" value="1"/>
</dbReference>
<evidence type="ECO:0000313" key="5">
    <source>
        <dbReference type="Proteomes" id="UP000681526"/>
    </source>
</evidence>
<comment type="caution">
    <text evidence="4">The sequence shown here is derived from an EMBL/GenBank/DDBJ whole genome shotgun (WGS) entry which is preliminary data.</text>
</comment>
<feature type="domain" description="Rhodanese" evidence="3">
    <location>
        <begin position="2"/>
        <end position="50"/>
    </location>
</feature>
<dbReference type="PANTHER" id="PTHR10491:SF4">
    <property type="entry name" value="METHIONINE ADENOSYLTRANSFERASE 2 SUBUNIT BETA"/>
    <property type="match status" value="1"/>
</dbReference>
<comment type="pathway">
    <text evidence="2">Carbohydrate biosynthesis; dTDP-L-rhamnose biosynthesis.</text>
</comment>
<evidence type="ECO:0000313" key="4">
    <source>
        <dbReference type="EMBL" id="CAG5090762.1"/>
    </source>
</evidence>
<gene>
    <name evidence="4" type="primary">txxe 2855</name>
    <name evidence="4" type="ORF">TXXE_14615</name>
</gene>
<dbReference type="InterPro" id="IPR036291">
    <property type="entry name" value="NAD(P)-bd_dom_sf"/>
</dbReference>
<evidence type="ECO:0000256" key="1">
    <source>
        <dbReference type="ARBA" id="ARBA00010944"/>
    </source>
</evidence>
<protein>
    <recommendedName>
        <fullName evidence="2">dTDP-4-dehydrorhamnose reductase</fullName>
        <ecNumber evidence="2">1.1.1.133</ecNumber>
    </recommendedName>
</protein>
<proteinExistence type="inferred from homology"/>
<name>A0ABM8V6N0_THEXY</name>
<keyword evidence="2" id="KW-0560">Oxidoreductase</keyword>
<dbReference type="InterPro" id="IPR005913">
    <property type="entry name" value="dTDP_dehydrorham_reduct"/>
</dbReference>
<dbReference type="PROSITE" id="PS50206">
    <property type="entry name" value="RHODANESE_3"/>
    <property type="match status" value="1"/>
</dbReference>
<dbReference type="SUPFAM" id="SSF51735">
    <property type="entry name" value="NAD(P)-binding Rossmann-fold domains"/>
    <property type="match status" value="1"/>
</dbReference>
<dbReference type="EC" id="1.1.1.133" evidence="2"/>
<dbReference type="RefSeq" id="WP_015254090.1">
    <property type="nucleotide sequence ID" value="NZ_CAJRAY010000077.1"/>
</dbReference>
<comment type="function">
    <text evidence="2">Catalyzes the reduction of dTDP-6-deoxy-L-lyxo-4-hexulose to yield dTDP-L-rhamnose.</text>
</comment>
<evidence type="ECO:0000259" key="3">
    <source>
        <dbReference type="PROSITE" id="PS50206"/>
    </source>
</evidence>
<dbReference type="InterPro" id="IPR001763">
    <property type="entry name" value="Rhodanese-like_dom"/>
</dbReference>
<sequence>MKVLVIGGNGMAGHMMVRYFRKTGADVWYTVRRLSGGIGELKLDATDLDAAAETIGRVGPDLVINCVGVLNQDAERRPKEAYLVNGLLPHWLARAAEAAGGRLIHISSDCVFLGDRGGYRESDRPDGVSAYARTKALGEVHDPRHLTIRTSIIGPEIRPDGIGLLRWFLQQKGTVNGYARVLWNGVTTLELARAVEYAAGRPEIGGLVHLTAPRIVSKLELLGMFREAFGRDDVTIRPSDEPRIDRTLVRERTDFDYMPPDYPEMLAELADWMREG</sequence>
<accession>A0ABM8V6N0</accession>
<reference evidence="4 5" key="1">
    <citation type="submission" date="2021-04" db="EMBL/GenBank/DDBJ databases">
        <authorList>
            <person name="Rakotoarivonina H."/>
        </authorList>
    </citation>
    <scope>NUCLEOTIDE SEQUENCE [LARGE SCALE GENOMIC DNA]</scope>
    <source>
        <strain evidence="4 5">XE</strain>
    </source>
</reference>